<sequence>MATKIEVQVPVERQKAAQAAGNFELEDLPGRLAQPDAAVRVGKTPKADKPLATVRSLNGITKLVPGQVIANYGRSESRWATAFQKRRAGGAEFHELLSYARQIIGLDAEGQLQICLMGHAGQGPCIPLWVPREEVTLTVQPNDIILRFDDMSFDW</sequence>
<proteinExistence type="predicted"/>
<dbReference type="RefSeq" id="WP_130649758.1">
    <property type="nucleotide sequence ID" value="NZ_BMHA01000003.1"/>
</dbReference>
<gene>
    <name evidence="1" type="ORF">GCM10011354_10530</name>
</gene>
<name>A0A8J3ET23_9ACTN</name>
<protein>
    <submittedName>
        <fullName evidence="1">Uncharacterized protein</fullName>
    </submittedName>
</protein>
<organism evidence="1 2">
    <name type="scientific">Egicoccus halophilus</name>
    <dbReference type="NCBI Taxonomy" id="1670830"/>
    <lineage>
        <taxon>Bacteria</taxon>
        <taxon>Bacillati</taxon>
        <taxon>Actinomycetota</taxon>
        <taxon>Nitriliruptoria</taxon>
        <taxon>Egicoccales</taxon>
        <taxon>Egicoccaceae</taxon>
        <taxon>Egicoccus</taxon>
    </lineage>
</organism>
<reference evidence="1" key="1">
    <citation type="journal article" date="2014" name="Int. J. Syst. Evol. Microbiol.">
        <title>Complete genome sequence of Corynebacterium casei LMG S-19264T (=DSM 44701T), isolated from a smear-ripened cheese.</title>
        <authorList>
            <consortium name="US DOE Joint Genome Institute (JGI-PGF)"/>
            <person name="Walter F."/>
            <person name="Albersmeier A."/>
            <person name="Kalinowski J."/>
            <person name="Ruckert C."/>
        </authorList>
    </citation>
    <scope>NUCLEOTIDE SEQUENCE</scope>
    <source>
        <strain evidence="1">CGMCC 1.14988</strain>
    </source>
</reference>
<reference evidence="1" key="2">
    <citation type="submission" date="2020-09" db="EMBL/GenBank/DDBJ databases">
        <authorList>
            <person name="Sun Q."/>
            <person name="Zhou Y."/>
        </authorList>
    </citation>
    <scope>NUCLEOTIDE SEQUENCE</scope>
    <source>
        <strain evidence="1">CGMCC 1.14988</strain>
    </source>
</reference>
<accession>A0A8J3ET23</accession>
<dbReference type="EMBL" id="BMHA01000003">
    <property type="protein sequence ID" value="GGI04725.1"/>
    <property type="molecule type" value="Genomic_DNA"/>
</dbReference>
<dbReference type="OrthoDB" id="5242516at2"/>
<comment type="caution">
    <text evidence="1">The sequence shown here is derived from an EMBL/GenBank/DDBJ whole genome shotgun (WGS) entry which is preliminary data.</text>
</comment>
<dbReference type="AlphaFoldDB" id="A0A8J3ET23"/>
<evidence type="ECO:0000313" key="2">
    <source>
        <dbReference type="Proteomes" id="UP000650511"/>
    </source>
</evidence>
<evidence type="ECO:0000313" key="1">
    <source>
        <dbReference type="EMBL" id="GGI04725.1"/>
    </source>
</evidence>
<dbReference type="Proteomes" id="UP000650511">
    <property type="component" value="Unassembled WGS sequence"/>
</dbReference>
<keyword evidence="2" id="KW-1185">Reference proteome</keyword>